<name>A0A3E3I5E2_9FIRM</name>
<sequence>MNEKKQKIVKNILNVSMAVFVLYIVLGLVICLQPKIFLKSMLGYGEIILENSVLNFYQIGEFIVIGIVFILLWFLSKKKIFEHSSKSTILGVLNTIMAVSVCVVIPFIITLLSHSYGYAVIFPQSETEYAFFTGISELVNYVEPLSFIPVAIFLCAYVVYWIEVTCNKKTGE</sequence>
<feature type="transmembrane region" description="Helical" evidence="1">
    <location>
        <begin position="145"/>
        <end position="162"/>
    </location>
</feature>
<keyword evidence="1" id="KW-1133">Transmembrane helix</keyword>
<keyword evidence="1" id="KW-0812">Transmembrane</keyword>
<accession>A0A3E3I5E2</accession>
<evidence type="ECO:0000256" key="1">
    <source>
        <dbReference type="SAM" id="Phobius"/>
    </source>
</evidence>
<keyword evidence="1" id="KW-0472">Membrane</keyword>
<feature type="transmembrane region" description="Helical" evidence="1">
    <location>
        <begin position="87"/>
        <end position="109"/>
    </location>
</feature>
<reference evidence="2 3" key="1">
    <citation type="submission" date="2018-08" db="EMBL/GenBank/DDBJ databases">
        <title>A genome reference for cultivated species of the human gut microbiota.</title>
        <authorList>
            <person name="Zou Y."/>
            <person name="Xue W."/>
            <person name="Luo G."/>
        </authorList>
    </citation>
    <scope>NUCLEOTIDE SEQUENCE [LARGE SCALE GENOMIC DNA]</scope>
    <source>
        <strain evidence="2 3">AF26-4BH</strain>
    </source>
</reference>
<evidence type="ECO:0000313" key="3">
    <source>
        <dbReference type="Proteomes" id="UP000261166"/>
    </source>
</evidence>
<feature type="transmembrane region" description="Helical" evidence="1">
    <location>
        <begin position="56"/>
        <end position="75"/>
    </location>
</feature>
<dbReference type="AlphaFoldDB" id="A0A3E3I5E2"/>
<feature type="transmembrane region" description="Helical" evidence="1">
    <location>
        <begin position="12"/>
        <end position="36"/>
    </location>
</feature>
<dbReference type="OrthoDB" id="9880951at2"/>
<protein>
    <submittedName>
        <fullName evidence="2">Uncharacterized protein</fullName>
    </submittedName>
</protein>
<evidence type="ECO:0000313" key="2">
    <source>
        <dbReference type="EMBL" id="RGE60494.1"/>
    </source>
</evidence>
<proteinExistence type="predicted"/>
<dbReference type="EMBL" id="QVLU01000054">
    <property type="protein sequence ID" value="RGE60494.1"/>
    <property type="molecule type" value="Genomic_DNA"/>
</dbReference>
<dbReference type="RefSeq" id="WP_117531837.1">
    <property type="nucleotide sequence ID" value="NZ_QVLU01000054.1"/>
</dbReference>
<dbReference type="Proteomes" id="UP000261166">
    <property type="component" value="Unassembled WGS sequence"/>
</dbReference>
<organism evidence="2 3">
    <name type="scientific">Eisenbergiella massiliensis</name>
    <dbReference type="NCBI Taxonomy" id="1720294"/>
    <lineage>
        <taxon>Bacteria</taxon>
        <taxon>Bacillati</taxon>
        <taxon>Bacillota</taxon>
        <taxon>Clostridia</taxon>
        <taxon>Lachnospirales</taxon>
        <taxon>Lachnospiraceae</taxon>
        <taxon>Eisenbergiella</taxon>
    </lineage>
</organism>
<gene>
    <name evidence="2" type="ORF">DWY69_29785</name>
</gene>
<comment type="caution">
    <text evidence="2">The sequence shown here is derived from an EMBL/GenBank/DDBJ whole genome shotgun (WGS) entry which is preliminary data.</text>
</comment>